<accession>A0A290ZGE6</accession>
<evidence type="ECO:0000313" key="4">
    <source>
        <dbReference type="Proteomes" id="UP000218505"/>
    </source>
</evidence>
<dbReference type="EMBL" id="CP023445">
    <property type="protein sequence ID" value="ATE58054.1"/>
    <property type="molecule type" value="Genomic_DNA"/>
</dbReference>
<dbReference type="KEGG" id="apre:CNX65_08175"/>
<dbReference type="InterPro" id="IPR029058">
    <property type="entry name" value="AB_hydrolase_fold"/>
</dbReference>
<feature type="chain" id="PRO_5013126862" description="Peptidase S33 tripeptidyl aminopeptidase-like C-terminal domain-containing protein" evidence="1">
    <location>
        <begin position="22"/>
        <end position="257"/>
    </location>
</feature>
<reference evidence="3" key="1">
    <citation type="submission" date="2017-09" db="EMBL/GenBank/DDBJ databases">
        <title>Complete Genome Sequence of ansamitocin-producing Bacterium Actinosynnema pretiosum X47.</title>
        <authorList>
            <person name="Cao G."/>
            <person name="Zong G."/>
            <person name="Zhong C."/>
            <person name="Fu J."/>
        </authorList>
    </citation>
    <scope>NUCLEOTIDE SEQUENCE [LARGE SCALE GENOMIC DNA]</scope>
    <source>
        <strain evidence="3">X47</strain>
    </source>
</reference>
<evidence type="ECO:0000313" key="3">
    <source>
        <dbReference type="EMBL" id="ATE58054.1"/>
    </source>
</evidence>
<sequence length="257" mass="25946">MVRVLGAVVVSVLLTGAAAQASPSPTTALSWAPCPELPDVECGVLSVPVDRTDPGDGRVGVAVARRVAPDPARRIGVLVVNPGGPGNSGVDLLDAQPGTVAGVGGALAGADVVAEPFPAVFCQDWALPVRDFREHAALTAHVRRVAPNTGGGQRPDQPIGTCLGRTTEVSNPQRPLRVEGAPKILALNGAHDPATPLAGALEVRRQAGDAVVLVTYGGAGHGVYQRSACTRGVADAYLLGGVVPEDGTRCPAVEPGA</sequence>
<dbReference type="Gene3D" id="3.40.50.1820">
    <property type="entry name" value="alpha/beta hydrolase"/>
    <property type="match status" value="1"/>
</dbReference>
<evidence type="ECO:0000259" key="2">
    <source>
        <dbReference type="Pfam" id="PF08386"/>
    </source>
</evidence>
<dbReference type="Proteomes" id="UP000218505">
    <property type="component" value="Chromosome"/>
</dbReference>
<evidence type="ECO:0000256" key="1">
    <source>
        <dbReference type="SAM" id="SignalP"/>
    </source>
</evidence>
<proteinExistence type="predicted"/>
<dbReference type="SUPFAM" id="SSF53474">
    <property type="entry name" value="alpha/beta-Hydrolases"/>
    <property type="match status" value="1"/>
</dbReference>
<name>A0A290ZGE6_9PSEU</name>
<gene>
    <name evidence="3" type="ORF">CNX65_08175</name>
</gene>
<dbReference type="AlphaFoldDB" id="A0A290ZGE6"/>
<keyword evidence="1" id="KW-0732">Signal</keyword>
<protein>
    <recommendedName>
        <fullName evidence="2">Peptidase S33 tripeptidyl aminopeptidase-like C-terminal domain-containing protein</fullName>
    </recommendedName>
</protein>
<dbReference type="InterPro" id="IPR013595">
    <property type="entry name" value="Pept_S33_TAP-like_C"/>
</dbReference>
<feature type="signal peptide" evidence="1">
    <location>
        <begin position="1"/>
        <end position="21"/>
    </location>
</feature>
<organism evidence="3 4">
    <name type="scientific">Actinosynnema pretiosum</name>
    <dbReference type="NCBI Taxonomy" id="42197"/>
    <lineage>
        <taxon>Bacteria</taxon>
        <taxon>Bacillati</taxon>
        <taxon>Actinomycetota</taxon>
        <taxon>Actinomycetes</taxon>
        <taxon>Pseudonocardiales</taxon>
        <taxon>Pseudonocardiaceae</taxon>
        <taxon>Actinosynnema</taxon>
    </lineage>
</organism>
<keyword evidence="4" id="KW-1185">Reference proteome</keyword>
<feature type="domain" description="Peptidase S33 tripeptidyl aminopeptidase-like C-terminal" evidence="2">
    <location>
        <begin position="162"/>
        <end position="250"/>
    </location>
</feature>
<dbReference type="Pfam" id="PF08386">
    <property type="entry name" value="Abhydrolase_4"/>
    <property type="match status" value="1"/>
</dbReference>